<feature type="transmembrane region" description="Helical" evidence="1">
    <location>
        <begin position="35"/>
        <end position="55"/>
    </location>
</feature>
<feature type="transmembrane region" description="Helical" evidence="1">
    <location>
        <begin position="7"/>
        <end position="23"/>
    </location>
</feature>
<keyword evidence="1" id="KW-0472">Membrane</keyword>
<organism evidence="2 3">
    <name type="scientific">Flavobacterium agricola</name>
    <dbReference type="NCBI Taxonomy" id="2870839"/>
    <lineage>
        <taxon>Bacteria</taxon>
        <taxon>Pseudomonadati</taxon>
        <taxon>Bacteroidota</taxon>
        <taxon>Flavobacteriia</taxon>
        <taxon>Flavobacteriales</taxon>
        <taxon>Flavobacteriaceae</taxon>
        <taxon>Flavobacterium</taxon>
    </lineage>
</organism>
<name>A0ABY6M1N6_9FLAO</name>
<keyword evidence="1" id="KW-0812">Transmembrane</keyword>
<feature type="transmembrane region" description="Helical" evidence="1">
    <location>
        <begin position="67"/>
        <end position="87"/>
    </location>
</feature>
<proteinExistence type="predicted"/>
<evidence type="ECO:0000313" key="3">
    <source>
        <dbReference type="Proteomes" id="UP001163328"/>
    </source>
</evidence>
<dbReference type="Proteomes" id="UP001163328">
    <property type="component" value="Chromosome"/>
</dbReference>
<dbReference type="RefSeq" id="WP_264432898.1">
    <property type="nucleotide sequence ID" value="NZ_CP081495.1"/>
</dbReference>
<gene>
    <name evidence="2" type="ORF">K5I29_09760</name>
</gene>
<sequence length="92" mass="10776">MSKILQFLNKYLLVFILVAYFLNKYANPDLESQRITLIVLVVVMFLNLILKFYFLKQNDKAQGTNRVRGGLILMAVAFVLLFVYVYFRGVFN</sequence>
<evidence type="ECO:0000256" key="1">
    <source>
        <dbReference type="SAM" id="Phobius"/>
    </source>
</evidence>
<accession>A0ABY6M1N6</accession>
<keyword evidence="3" id="KW-1185">Reference proteome</keyword>
<dbReference type="EMBL" id="CP081495">
    <property type="protein sequence ID" value="UYW00788.1"/>
    <property type="molecule type" value="Genomic_DNA"/>
</dbReference>
<reference evidence="2" key="1">
    <citation type="submission" date="2021-08" db="EMBL/GenBank/DDBJ databases">
        <title>Flavobacterium sp. strain CC-SYL302.</title>
        <authorList>
            <person name="Lin S.-Y."/>
            <person name="Lee T.-H."/>
            <person name="Young C.-C."/>
        </authorList>
    </citation>
    <scope>NUCLEOTIDE SEQUENCE</scope>
    <source>
        <strain evidence="2">CC-SYL302</strain>
    </source>
</reference>
<protein>
    <submittedName>
        <fullName evidence="2">Uncharacterized protein</fullName>
    </submittedName>
</protein>
<evidence type="ECO:0000313" key="2">
    <source>
        <dbReference type="EMBL" id="UYW00788.1"/>
    </source>
</evidence>
<keyword evidence="1" id="KW-1133">Transmembrane helix</keyword>